<dbReference type="AlphaFoldDB" id="A0A1W2EMT6"/>
<dbReference type="PANTHER" id="PTHR43110">
    <property type="entry name" value="THIOL PEROXIDASE"/>
    <property type="match status" value="1"/>
</dbReference>
<dbReference type="OrthoDB" id="9781543at2"/>
<dbReference type="PROSITE" id="PS51352">
    <property type="entry name" value="THIOREDOXIN_2"/>
    <property type="match status" value="1"/>
</dbReference>
<comment type="miscellaneous">
    <text evidence="6">The active site is a conserved redox-active cysteine residue, the peroxidatic cysteine (C(P)), which makes the nucleophilic attack on the peroxide substrate. The peroxide oxidizes the C(P)-SH to cysteine sulfenic acid (C(P)-SOH), which then reacts with another cysteine residue, the resolving cysteine (C(R)), to form a disulfide bridge. The disulfide is subsequently reduced by an appropriate electron donor to complete the catalytic cycle. In this atypical 2-Cys peroxiredoxin, C(R) is present in the same subunit to form an intramolecular disulfide. The disulfide is subsequently reduced by thioredoxin.</text>
</comment>
<dbReference type="InterPro" id="IPR013740">
    <property type="entry name" value="Redoxin"/>
</dbReference>
<keyword evidence="9" id="KW-1185">Reference proteome</keyword>
<dbReference type="Pfam" id="PF08534">
    <property type="entry name" value="Redoxin"/>
    <property type="match status" value="1"/>
</dbReference>
<keyword evidence="1 6" id="KW-0575">Peroxidase</keyword>
<keyword evidence="4 6" id="KW-1015">Disulfide bond</keyword>
<feature type="disulfide bond" description="Redox-active" evidence="6">
    <location>
        <begin position="60"/>
        <end position="94"/>
    </location>
</feature>
<evidence type="ECO:0000256" key="1">
    <source>
        <dbReference type="ARBA" id="ARBA00022559"/>
    </source>
</evidence>
<dbReference type="SUPFAM" id="SSF52833">
    <property type="entry name" value="Thioredoxin-like"/>
    <property type="match status" value="1"/>
</dbReference>
<evidence type="ECO:0000259" key="7">
    <source>
        <dbReference type="PROSITE" id="PS51352"/>
    </source>
</evidence>
<evidence type="ECO:0000256" key="2">
    <source>
        <dbReference type="ARBA" id="ARBA00022862"/>
    </source>
</evidence>
<sequence length="168" mass="17937">MTQITLKGNPIETNGPLPAVGTKAADFTLVGTDLADVKLTDHAGKKIVLNIFPSIDTPVCAASLRRFNQVAGEADNTVVLCISRDLPFAHTRFCEAEGLKNVIPLSVFRDHDFGKDYGVRITTGPLASLFARAIVIVDANGDIAYTEQVPEIAQEPDYDAALAALGKL</sequence>
<comment type="function">
    <text evidence="6">Thiol-specific peroxidase that catalyzes the reduction of hydrogen peroxide and organic hydroperoxides to water and alcohols, respectively. Plays a role in cell protection against oxidative stress by detoxifying peroxides.</text>
</comment>
<name>A0A1W2EMT6_9BACT</name>
<dbReference type="GO" id="GO:0008379">
    <property type="term" value="F:thioredoxin peroxidase activity"/>
    <property type="evidence" value="ECO:0007669"/>
    <property type="project" value="UniProtKB-UniRule"/>
</dbReference>
<gene>
    <name evidence="6" type="primary">tpx</name>
    <name evidence="8" type="ORF">SAMN02746065_13615</name>
</gene>
<dbReference type="EMBL" id="FWXY01000036">
    <property type="protein sequence ID" value="SMD11021.1"/>
    <property type="molecule type" value="Genomic_DNA"/>
</dbReference>
<dbReference type="InterPro" id="IPR036249">
    <property type="entry name" value="Thioredoxin-like_sf"/>
</dbReference>
<evidence type="ECO:0000313" key="8">
    <source>
        <dbReference type="EMBL" id="SMD11021.1"/>
    </source>
</evidence>
<dbReference type="NCBIfam" id="NF001808">
    <property type="entry name" value="PRK00522.1"/>
    <property type="match status" value="1"/>
</dbReference>
<dbReference type="STRING" id="1121400.SAMN02746065_13615"/>
<feature type="active site" description="Cysteine sulfenic acid (-SOH) intermediate" evidence="6">
    <location>
        <position position="60"/>
    </location>
</feature>
<dbReference type="Gene3D" id="3.40.30.10">
    <property type="entry name" value="Glutaredoxin"/>
    <property type="match status" value="1"/>
</dbReference>
<dbReference type="CDD" id="cd03014">
    <property type="entry name" value="PRX_Atyp2cys"/>
    <property type="match status" value="1"/>
</dbReference>
<dbReference type="InterPro" id="IPR013766">
    <property type="entry name" value="Thioredoxin_domain"/>
</dbReference>
<dbReference type="InterPro" id="IPR050455">
    <property type="entry name" value="Tpx_Peroxidase_subfamily"/>
</dbReference>
<evidence type="ECO:0000256" key="6">
    <source>
        <dbReference type="HAMAP-Rule" id="MF_00269"/>
    </source>
</evidence>
<dbReference type="PANTHER" id="PTHR43110:SF1">
    <property type="entry name" value="THIOL PEROXIDASE"/>
    <property type="match status" value="1"/>
</dbReference>
<comment type="subunit">
    <text evidence="6">Homodimer.</text>
</comment>
<dbReference type="InterPro" id="IPR018219">
    <property type="entry name" value="Tpx_CS"/>
</dbReference>
<protein>
    <recommendedName>
        <fullName evidence="6">Thiol peroxidase</fullName>
        <shortName evidence="6">Tpx</shortName>
        <ecNumber evidence="6">1.11.1.24</ecNumber>
    </recommendedName>
    <alternativeName>
        <fullName evidence="6">Peroxiredoxin tpx</fullName>
        <shortName evidence="6">Prx</shortName>
    </alternativeName>
    <alternativeName>
        <fullName evidence="6">Thioredoxin peroxidase</fullName>
    </alternativeName>
    <alternativeName>
        <fullName evidence="6">Thioredoxin-dependent peroxiredoxin</fullName>
    </alternativeName>
</protein>
<evidence type="ECO:0000256" key="4">
    <source>
        <dbReference type="ARBA" id="ARBA00023157"/>
    </source>
</evidence>
<keyword evidence="3 6" id="KW-0560">Oxidoreductase</keyword>
<proteinExistence type="inferred from homology"/>
<evidence type="ECO:0000256" key="3">
    <source>
        <dbReference type="ARBA" id="ARBA00023002"/>
    </source>
</evidence>
<dbReference type="RefSeq" id="WP_084071677.1">
    <property type="nucleotide sequence ID" value="NZ_FWXY01000036.1"/>
</dbReference>
<organism evidence="8 9">
    <name type="scientific">Desulfocicer vacuolatum DSM 3385</name>
    <dbReference type="NCBI Taxonomy" id="1121400"/>
    <lineage>
        <taxon>Bacteria</taxon>
        <taxon>Pseudomonadati</taxon>
        <taxon>Thermodesulfobacteriota</taxon>
        <taxon>Desulfobacteria</taxon>
        <taxon>Desulfobacterales</taxon>
        <taxon>Desulfobacteraceae</taxon>
        <taxon>Desulfocicer</taxon>
    </lineage>
</organism>
<feature type="domain" description="Thioredoxin" evidence="7">
    <location>
        <begin position="18"/>
        <end position="168"/>
    </location>
</feature>
<evidence type="ECO:0000256" key="5">
    <source>
        <dbReference type="ARBA" id="ARBA00023284"/>
    </source>
</evidence>
<evidence type="ECO:0000313" key="9">
    <source>
        <dbReference type="Proteomes" id="UP000192418"/>
    </source>
</evidence>
<reference evidence="8 9" key="1">
    <citation type="submission" date="2017-04" db="EMBL/GenBank/DDBJ databases">
        <authorList>
            <person name="Afonso C.L."/>
            <person name="Miller P.J."/>
            <person name="Scott M.A."/>
            <person name="Spackman E."/>
            <person name="Goraichik I."/>
            <person name="Dimitrov K.M."/>
            <person name="Suarez D.L."/>
            <person name="Swayne D.E."/>
        </authorList>
    </citation>
    <scope>NUCLEOTIDE SEQUENCE [LARGE SCALE GENOMIC DNA]</scope>
    <source>
        <strain evidence="8 9">DSM 3385</strain>
    </source>
</reference>
<dbReference type="Proteomes" id="UP000192418">
    <property type="component" value="Unassembled WGS sequence"/>
</dbReference>
<dbReference type="PROSITE" id="PS01265">
    <property type="entry name" value="TPX"/>
    <property type="match status" value="1"/>
</dbReference>
<keyword evidence="2 6" id="KW-0049">Antioxidant</keyword>
<dbReference type="EC" id="1.11.1.24" evidence="6"/>
<comment type="similarity">
    <text evidence="6">Belongs to the peroxiredoxin family. Tpx subfamily.</text>
</comment>
<dbReference type="InterPro" id="IPR002065">
    <property type="entry name" value="TPX"/>
</dbReference>
<dbReference type="HAMAP" id="MF_00269">
    <property type="entry name" value="Tpx"/>
    <property type="match status" value="1"/>
</dbReference>
<accession>A0A1W2EMT6</accession>
<comment type="catalytic activity">
    <reaction evidence="6">
        <text>a hydroperoxide + [thioredoxin]-dithiol = an alcohol + [thioredoxin]-disulfide + H2O</text>
        <dbReference type="Rhea" id="RHEA:62620"/>
        <dbReference type="Rhea" id="RHEA-COMP:10698"/>
        <dbReference type="Rhea" id="RHEA-COMP:10700"/>
        <dbReference type="ChEBI" id="CHEBI:15377"/>
        <dbReference type="ChEBI" id="CHEBI:29950"/>
        <dbReference type="ChEBI" id="CHEBI:30879"/>
        <dbReference type="ChEBI" id="CHEBI:35924"/>
        <dbReference type="ChEBI" id="CHEBI:50058"/>
        <dbReference type="EC" id="1.11.1.24"/>
    </reaction>
</comment>
<keyword evidence="5 6" id="KW-0676">Redox-active center</keyword>